<dbReference type="GO" id="GO:0005737">
    <property type="term" value="C:cytoplasm"/>
    <property type="evidence" value="ECO:0007669"/>
    <property type="project" value="TreeGrafter"/>
</dbReference>
<accession>A0AAW9SML6</accession>
<reference evidence="1 2" key="1">
    <citation type="submission" date="2024-05" db="EMBL/GenBank/DDBJ databases">
        <title>Genome sequence of Ponticoccus litoralis KCCM 90028.</title>
        <authorList>
            <person name="Kim J.M."/>
            <person name="Lee J.K."/>
            <person name="Choi B.J."/>
            <person name="Bayburt H."/>
            <person name="Baek J.H."/>
            <person name="Jeon C.O."/>
        </authorList>
    </citation>
    <scope>NUCLEOTIDE SEQUENCE [LARGE SCALE GENOMIC DNA]</scope>
    <source>
        <strain evidence="1 2">KCCM 90028</strain>
    </source>
</reference>
<dbReference type="Pfam" id="PF13344">
    <property type="entry name" value="Hydrolase_6"/>
    <property type="match status" value="1"/>
</dbReference>
<dbReference type="InterPro" id="IPR023214">
    <property type="entry name" value="HAD_sf"/>
</dbReference>
<keyword evidence="1" id="KW-0378">Hydrolase</keyword>
<dbReference type="Gene3D" id="3.40.50.1000">
    <property type="entry name" value="HAD superfamily/HAD-like"/>
    <property type="match status" value="2"/>
</dbReference>
<dbReference type="Pfam" id="PF13242">
    <property type="entry name" value="Hydrolase_like"/>
    <property type="match status" value="1"/>
</dbReference>
<dbReference type="InterPro" id="IPR006357">
    <property type="entry name" value="HAD-SF_hydro_IIA"/>
</dbReference>
<proteinExistence type="predicted"/>
<dbReference type="PANTHER" id="PTHR19288">
    <property type="entry name" value="4-NITROPHENYLPHOSPHATASE-RELATED"/>
    <property type="match status" value="1"/>
</dbReference>
<dbReference type="InterPro" id="IPR036412">
    <property type="entry name" value="HAD-like_sf"/>
</dbReference>
<comment type="caution">
    <text evidence="1">The sequence shown here is derived from an EMBL/GenBank/DDBJ whole genome shotgun (WGS) entry which is preliminary data.</text>
</comment>
<organism evidence="1 2">
    <name type="scientific">Ponticoccus litoralis</name>
    <dbReference type="NCBI Taxonomy" id="422297"/>
    <lineage>
        <taxon>Bacteria</taxon>
        <taxon>Pseudomonadati</taxon>
        <taxon>Pseudomonadota</taxon>
        <taxon>Alphaproteobacteria</taxon>
        <taxon>Rhodobacterales</taxon>
        <taxon>Roseobacteraceae</taxon>
        <taxon>Ponticoccus</taxon>
    </lineage>
</organism>
<keyword evidence="2" id="KW-1185">Reference proteome</keyword>
<dbReference type="EMBL" id="JBDNCH010000002">
    <property type="protein sequence ID" value="MEN9061746.1"/>
    <property type="molecule type" value="Genomic_DNA"/>
</dbReference>
<dbReference type="PANTHER" id="PTHR19288:SF46">
    <property type="entry name" value="HALOACID DEHALOGENASE-LIKE HYDROLASE DOMAIN-CONTAINING PROTEIN 2"/>
    <property type="match status" value="1"/>
</dbReference>
<dbReference type="SUPFAM" id="SSF56784">
    <property type="entry name" value="HAD-like"/>
    <property type="match status" value="1"/>
</dbReference>
<sequence length="296" mass="31787">MITTETAFARYECLRPMLPQAQFPEASRRGATLEDTMGDYDAYILDAFGVLNRGEAPIPGAVERIARLRAAGKRLVVLTNAASYTRSGVLAKYHRLGFDFSLEEVVSSRDVAFAHLPTVHGVWAAITDGEDDLSDLPPGHYGADLLAQPDLMNTAAGFLFLSSARWSHEANARLKRALHFHARPIIVANPDLVAPRDDGLSIEPGWYAQDIASACGLSLFGKPFPNAFDAALERLSGIPRQRIAMVGDTLHTDVLGGAAAGLGTVLILEHGLFRGLSPAPFIASSGIQPAWLVDST</sequence>
<dbReference type="AlphaFoldDB" id="A0AAW9SML6"/>
<dbReference type="GO" id="GO:0016791">
    <property type="term" value="F:phosphatase activity"/>
    <property type="evidence" value="ECO:0007669"/>
    <property type="project" value="TreeGrafter"/>
</dbReference>
<evidence type="ECO:0000313" key="2">
    <source>
        <dbReference type="Proteomes" id="UP001428774"/>
    </source>
</evidence>
<dbReference type="RefSeq" id="WP_347166791.1">
    <property type="nucleotide sequence ID" value="NZ_JBDNCH010000002.1"/>
</dbReference>
<name>A0AAW9SML6_9RHOB</name>
<dbReference type="Proteomes" id="UP001428774">
    <property type="component" value="Unassembled WGS sequence"/>
</dbReference>
<gene>
    <name evidence="1" type="ORF">ABFB10_12665</name>
</gene>
<protein>
    <submittedName>
        <fullName evidence="1">HAD family hydrolase</fullName>
    </submittedName>
</protein>
<evidence type="ECO:0000313" key="1">
    <source>
        <dbReference type="EMBL" id="MEN9061746.1"/>
    </source>
</evidence>